<evidence type="ECO:0000313" key="1">
    <source>
        <dbReference type="EMBL" id="TXJ26461.1"/>
    </source>
</evidence>
<dbReference type="EMBL" id="SAYA01000015">
    <property type="protein sequence ID" value="TXJ26461.1"/>
    <property type="molecule type" value="Genomic_DNA"/>
</dbReference>
<sequence length="72" mass="8849">MNYTLEELEKTWNFYDNSAKEIIDNAVDVSFKFIDEDMLKDYDKYIKNNNFLVLFCYKKRTLNLLSFFQRIK</sequence>
<organism evidence="2 4">
    <name type="scientific">Brachyspira aalborgi</name>
    <dbReference type="NCBI Taxonomy" id="29522"/>
    <lineage>
        <taxon>Bacteria</taxon>
        <taxon>Pseudomonadati</taxon>
        <taxon>Spirochaetota</taxon>
        <taxon>Spirochaetia</taxon>
        <taxon>Brachyspirales</taxon>
        <taxon>Brachyspiraceae</taxon>
        <taxon>Brachyspira</taxon>
    </lineage>
</organism>
<evidence type="ECO:0000313" key="4">
    <source>
        <dbReference type="Proteomes" id="UP000325002"/>
    </source>
</evidence>
<gene>
    <name evidence="1" type="ORF">EPJ73_03920</name>
    <name evidence="2" type="ORF">EPJ81_03340</name>
</gene>
<dbReference type="EMBL" id="SAYD01000012">
    <property type="protein sequence ID" value="TXJ39922.1"/>
    <property type="molecule type" value="Genomic_DNA"/>
</dbReference>
<reference evidence="2" key="2">
    <citation type="submission" date="2019-01" db="EMBL/GenBank/DDBJ databases">
        <authorList>
            <person name="Thorell K."/>
        </authorList>
    </citation>
    <scope>NUCLEOTIDE SEQUENCE</scope>
    <source>
        <strain evidence="2">PC3997IV</strain>
        <strain evidence="1">PC4597II</strain>
    </source>
</reference>
<proteinExistence type="predicted"/>
<evidence type="ECO:0000313" key="3">
    <source>
        <dbReference type="Proteomes" id="UP000324336"/>
    </source>
</evidence>
<dbReference type="RefSeq" id="WP_147545247.1">
    <property type="nucleotide sequence ID" value="NZ_SAYA01000015.1"/>
</dbReference>
<reference evidence="3 4" key="1">
    <citation type="journal article" date="1992" name="Lakartidningen">
        <title>[Penicillin V and not amoxicillin is the first choice preparation in acute otitis].</title>
        <authorList>
            <person name="Kamme C."/>
            <person name="Lundgren K."/>
            <person name="Prellner K."/>
        </authorList>
    </citation>
    <scope>NUCLEOTIDE SEQUENCE [LARGE SCALE GENOMIC DNA]</scope>
    <source>
        <strain evidence="2 4">PC3997IV</strain>
        <strain evidence="1 3">PC4597II</strain>
    </source>
</reference>
<dbReference type="AlphaFoldDB" id="A0A5C8DQM1"/>
<dbReference type="Proteomes" id="UP000325002">
    <property type="component" value="Unassembled WGS sequence"/>
</dbReference>
<dbReference type="Proteomes" id="UP000324336">
    <property type="component" value="Unassembled WGS sequence"/>
</dbReference>
<comment type="caution">
    <text evidence="2">The sequence shown here is derived from an EMBL/GenBank/DDBJ whole genome shotgun (WGS) entry which is preliminary data.</text>
</comment>
<evidence type="ECO:0000313" key="2">
    <source>
        <dbReference type="EMBL" id="TXJ39922.1"/>
    </source>
</evidence>
<protein>
    <submittedName>
        <fullName evidence="2">Uncharacterized protein</fullName>
    </submittedName>
</protein>
<name>A0A5C8DQM1_9SPIR</name>
<accession>A0A5C8DQM1</accession>